<proteinExistence type="predicted"/>
<dbReference type="EMBL" id="LFJN01000010">
    <property type="protein sequence ID" value="KPI41049.1"/>
    <property type="molecule type" value="Genomic_DNA"/>
</dbReference>
<evidence type="ECO:0000313" key="2">
    <source>
        <dbReference type="Proteomes" id="UP000038010"/>
    </source>
</evidence>
<gene>
    <name evidence="1" type="ORF">AB675_8121</name>
</gene>
<comment type="caution">
    <text evidence="1">The sequence shown here is derived from an EMBL/GenBank/DDBJ whole genome shotgun (WGS) entry which is preliminary data.</text>
</comment>
<sequence>MRPRLKPLADLCTRCSRASQRPFSTTLRKDRGYVPEFVPTSEPALDTIFNDYREKVFIPTSLSQTHQRLIYRPTRQGVLTNDPGVSVSITDEEEVQLKPMKMSERPNKVETFRQILNIYKNGASDEAWQNVYPFLHGLKDSPYHTTMAFVDALARYANIHSKHQVFMECIEYPQDTGVRLCHPYVTEKMFLGCHDRAVAAGFKGNALKESRTLARRLVALMEKEHHCRGRIPDKHYDMRYSLMVHGVLLELHAVAGDNIPELQNAVSRVLALSQDQQTGAVDLSFPEFGQAYPRAESGRWTDIGAAAIMTRSLIPLWSGMKFASKIPEGVRKEEKTAFAQRLKDVSQTLQERLQKFREVAAREPEKPRELERFVAAIEKIHGPVGSS</sequence>
<dbReference type="VEuPathDB" id="FungiDB:AB675_8121"/>
<name>A0A0N0NN75_9EURO</name>
<dbReference type="GeneID" id="28740422"/>
<evidence type="ECO:0000313" key="1">
    <source>
        <dbReference type="EMBL" id="KPI41049.1"/>
    </source>
</evidence>
<dbReference type="RefSeq" id="XP_018001012.1">
    <property type="nucleotide sequence ID" value="XM_018148543.1"/>
</dbReference>
<dbReference type="AlphaFoldDB" id="A0A0N0NN75"/>
<accession>A0A0N0NN75</accession>
<dbReference type="OrthoDB" id="5405126at2759"/>
<protein>
    <submittedName>
        <fullName evidence="1">Uncharacterized protein</fullName>
    </submittedName>
</protein>
<organism evidence="1 2">
    <name type="scientific">Cyphellophora attinorum</name>
    <dbReference type="NCBI Taxonomy" id="1664694"/>
    <lineage>
        <taxon>Eukaryota</taxon>
        <taxon>Fungi</taxon>
        <taxon>Dikarya</taxon>
        <taxon>Ascomycota</taxon>
        <taxon>Pezizomycotina</taxon>
        <taxon>Eurotiomycetes</taxon>
        <taxon>Chaetothyriomycetidae</taxon>
        <taxon>Chaetothyriales</taxon>
        <taxon>Cyphellophoraceae</taxon>
        <taxon>Cyphellophora</taxon>
    </lineage>
</organism>
<keyword evidence="2" id="KW-1185">Reference proteome</keyword>
<dbReference type="Proteomes" id="UP000038010">
    <property type="component" value="Unassembled WGS sequence"/>
</dbReference>
<reference evidence="1 2" key="1">
    <citation type="submission" date="2015-06" db="EMBL/GenBank/DDBJ databases">
        <title>Draft genome of the ant-associated black yeast Phialophora attae CBS 131958.</title>
        <authorList>
            <person name="Moreno L.F."/>
            <person name="Stielow B.J."/>
            <person name="de Hoog S."/>
            <person name="Vicente V.A."/>
            <person name="Weiss V.A."/>
            <person name="de Vries M."/>
            <person name="Cruz L.M."/>
            <person name="Souza E.M."/>
        </authorList>
    </citation>
    <scope>NUCLEOTIDE SEQUENCE [LARGE SCALE GENOMIC DNA]</scope>
    <source>
        <strain evidence="1 2">CBS 131958</strain>
    </source>
</reference>